<keyword evidence="3" id="KW-1185">Reference proteome</keyword>
<protein>
    <submittedName>
        <fullName evidence="2">Uncharacterized protein</fullName>
    </submittedName>
</protein>
<reference evidence="2 3" key="1">
    <citation type="journal article" date="2024" name="Commun. Biol.">
        <title>Comparative genomic analysis of thermophilic fungi reveals convergent evolutionary adaptations and gene losses.</title>
        <authorList>
            <person name="Steindorff A.S."/>
            <person name="Aguilar-Pontes M.V."/>
            <person name="Robinson A.J."/>
            <person name="Andreopoulos B."/>
            <person name="LaButti K."/>
            <person name="Kuo A."/>
            <person name="Mondo S."/>
            <person name="Riley R."/>
            <person name="Otillar R."/>
            <person name="Haridas S."/>
            <person name="Lipzen A."/>
            <person name="Grimwood J."/>
            <person name="Schmutz J."/>
            <person name="Clum A."/>
            <person name="Reid I.D."/>
            <person name="Moisan M.C."/>
            <person name="Butler G."/>
            <person name="Nguyen T.T.M."/>
            <person name="Dewar K."/>
            <person name="Conant G."/>
            <person name="Drula E."/>
            <person name="Henrissat B."/>
            <person name="Hansel C."/>
            <person name="Singer S."/>
            <person name="Hutchinson M.I."/>
            <person name="de Vries R.P."/>
            <person name="Natvig D.O."/>
            <person name="Powell A.J."/>
            <person name="Tsang A."/>
            <person name="Grigoriev I.V."/>
        </authorList>
    </citation>
    <scope>NUCLEOTIDE SEQUENCE [LARGE SCALE GENOMIC DNA]</scope>
    <source>
        <strain evidence="2 3">CBS 494.80</strain>
    </source>
</reference>
<comment type="caution">
    <text evidence="2">The sequence shown here is derived from an EMBL/GenBank/DDBJ whole genome shotgun (WGS) entry which is preliminary data.</text>
</comment>
<organism evidence="2 3">
    <name type="scientific">Oculimacula yallundae</name>
    <dbReference type="NCBI Taxonomy" id="86028"/>
    <lineage>
        <taxon>Eukaryota</taxon>
        <taxon>Fungi</taxon>
        <taxon>Dikarya</taxon>
        <taxon>Ascomycota</taxon>
        <taxon>Pezizomycotina</taxon>
        <taxon>Leotiomycetes</taxon>
        <taxon>Helotiales</taxon>
        <taxon>Ploettnerulaceae</taxon>
        <taxon>Oculimacula</taxon>
    </lineage>
</organism>
<dbReference type="EMBL" id="JAZHXI010000016">
    <property type="protein sequence ID" value="KAL2062852.1"/>
    <property type="molecule type" value="Genomic_DNA"/>
</dbReference>
<dbReference type="Proteomes" id="UP001595075">
    <property type="component" value="Unassembled WGS sequence"/>
</dbReference>
<proteinExistence type="predicted"/>
<evidence type="ECO:0000313" key="3">
    <source>
        <dbReference type="Proteomes" id="UP001595075"/>
    </source>
</evidence>
<feature type="chain" id="PRO_5047522887" evidence="1">
    <location>
        <begin position="20"/>
        <end position="236"/>
    </location>
</feature>
<sequence length="236" mass="26475">MFRSYLLVGLMSYLTVSTALPPPSDVLDISQDMTALIANWTAEARAQGTDFSSSPMEEKYILGQSEDPTFIGNISASASSEINRRQTYNPNIFLYTHGGCFDWTNLNGRPPATSSERQTYFTSFLNARNYILANYPIGPYINWIGPQSVFTWSFGTMNLVIRNQDRCLTSHWEWGNVIKMMDHIWPACSGQAQGWGYVYTRPEVVAIIYWNGRGGIPNPTIKCSGTGAKRNEPLTI</sequence>
<keyword evidence="1" id="KW-0732">Signal</keyword>
<gene>
    <name evidence="2" type="ORF">VTL71DRAFT_5924</name>
</gene>
<name>A0ABR4BZV9_9HELO</name>
<evidence type="ECO:0000256" key="1">
    <source>
        <dbReference type="SAM" id="SignalP"/>
    </source>
</evidence>
<feature type="signal peptide" evidence="1">
    <location>
        <begin position="1"/>
        <end position="19"/>
    </location>
</feature>
<accession>A0ABR4BZV9</accession>
<evidence type="ECO:0000313" key="2">
    <source>
        <dbReference type="EMBL" id="KAL2062852.1"/>
    </source>
</evidence>